<dbReference type="Proteomes" id="UP000093514">
    <property type="component" value="Unassembled WGS sequence"/>
</dbReference>
<dbReference type="RefSeq" id="WP_068719446.1">
    <property type="nucleotide sequence ID" value="NZ_LWDV01000010.1"/>
</dbReference>
<dbReference type="SFLD" id="SFLDG01123">
    <property type="entry name" value="methyltransferase_(Class_B)"/>
    <property type="match status" value="1"/>
</dbReference>
<sequence>MKTLLTTLNSKYIHSSLALRYIKSYCEDDFDIILEEYTINQHSDDVVAELYRQQADIIAFSCYIWNIEQILEVVSLLKKVQPEVKILLGGPEVSFDPVKTMEENYAVDYIICGEGEITFKEFLDKLSKDGDLATVKGLVYREDDKIIKNNPRPVIDDLDEIPSPYKSMEGLENKIIYFESNRGCPFNCQYCLSSTLSSVRYFSLERVKRELLKFIKAKVKQVKFVDRTFNCNQSRALEIFKFLLENKPDDHEMNFHFEITADLLSDEVIEFLAKVPKGYFQFEIGVQSTNLETLELIDRKMNFERLSEVVKRLFEPENIHLHLDLIAGLPKEDYQSFRNSFNDVYNLRPGRLQLGFLKLIKGSGLRVREREYEYVYTPMPPYEVLASKELSYSQMLKLKMIEEVLETFGNSHHFDYSIEFIEKNFYDTPFDMYESLAEFWEKKGYYRYSHKLESLYEYLQEFYREYCQAKEDLFDELLKFDLLLGRRKVDLPDFLNKYEIEDYKSKFKDFVNDEQMIKEHLPELIDLSSRQIQRQIQIETFKYNILNVIDGFTVDVEEDYTVILFNYYNESTLFNKALFKEIKI</sequence>
<dbReference type="PANTHER" id="PTHR43409">
    <property type="entry name" value="ANAEROBIC MAGNESIUM-PROTOPORPHYRIN IX MONOMETHYL ESTER CYCLASE-RELATED"/>
    <property type="match status" value="1"/>
</dbReference>
<protein>
    <submittedName>
        <fullName evidence="8">B12-binding domain-containing radical SAM protein</fullName>
    </submittedName>
</protein>
<reference evidence="9" key="1">
    <citation type="submission" date="2016-07" db="EMBL/GenBank/DDBJ databases">
        <authorList>
            <person name="Florea S."/>
            <person name="Webb J.S."/>
            <person name="Jaromczyk J."/>
            <person name="Schardl C.L."/>
        </authorList>
    </citation>
    <scope>NUCLEOTIDE SEQUENCE [LARGE SCALE GENOMIC DNA]</scope>
    <source>
        <strain evidence="9">Z6</strain>
    </source>
</reference>
<gene>
    <name evidence="8" type="ORF">U472_14440</name>
</gene>
<dbReference type="InterPro" id="IPR025288">
    <property type="entry name" value="DUF4080"/>
</dbReference>
<keyword evidence="9" id="KW-1185">Reference proteome</keyword>
<dbReference type="SUPFAM" id="SSF102114">
    <property type="entry name" value="Radical SAM enzymes"/>
    <property type="match status" value="1"/>
</dbReference>
<keyword evidence="5" id="KW-0411">Iron-sulfur</keyword>
<evidence type="ECO:0000256" key="5">
    <source>
        <dbReference type="ARBA" id="ARBA00023014"/>
    </source>
</evidence>
<dbReference type="InterPro" id="IPR034466">
    <property type="entry name" value="Methyltransferase_Class_B"/>
</dbReference>
<keyword evidence="3" id="KW-0479">Metal-binding</keyword>
<proteinExistence type="predicted"/>
<evidence type="ECO:0000313" key="8">
    <source>
        <dbReference type="EMBL" id="OCL25534.1"/>
    </source>
</evidence>
<evidence type="ECO:0000259" key="7">
    <source>
        <dbReference type="PROSITE" id="PS51918"/>
    </source>
</evidence>
<dbReference type="Pfam" id="PF02310">
    <property type="entry name" value="B12-binding"/>
    <property type="match status" value="1"/>
</dbReference>
<name>A0A1C0A5W8_9FIRM</name>
<evidence type="ECO:0000259" key="6">
    <source>
        <dbReference type="PROSITE" id="PS51332"/>
    </source>
</evidence>
<comment type="cofactor">
    <cofactor evidence="1">
        <name>[4Fe-4S] cluster</name>
        <dbReference type="ChEBI" id="CHEBI:49883"/>
    </cofactor>
</comment>
<dbReference type="GO" id="GO:0046872">
    <property type="term" value="F:metal ion binding"/>
    <property type="evidence" value="ECO:0007669"/>
    <property type="project" value="UniProtKB-KW"/>
</dbReference>
<dbReference type="InterPro" id="IPR036724">
    <property type="entry name" value="Cobalamin-bd_sf"/>
</dbReference>
<accession>A0A1C0A5W8</accession>
<dbReference type="CDD" id="cd01335">
    <property type="entry name" value="Radical_SAM"/>
    <property type="match status" value="1"/>
</dbReference>
<dbReference type="SFLD" id="SFLDG01082">
    <property type="entry name" value="B12-binding_domain_containing"/>
    <property type="match status" value="1"/>
</dbReference>
<evidence type="ECO:0000256" key="1">
    <source>
        <dbReference type="ARBA" id="ARBA00001966"/>
    </source>
</evidence>
<feature type="domain" description="Radical SAM core" evidence="7">
    <location>
        <begin position="170"/>
        <end position="396"/>
    </location>
</feature>
<keyword evidence="4" id="KW-0408">Iron</keyword>
<keyword evidence="2" id="KW-0949">S-adenosyl-L-methionine</keyword>
<dbReference type="GO" id="GO:0003824">
    <property type="term" value="F:catalytic activity"/>
    <property type="evidence" value="ECO:0007669"/>
    <property type="project" value="InterPro"/>
</dbReference>
<reference evidence="8 9" key="2">
    <citation type="submission" date="2016-08" db="EMBL/GenBank/DDBJ databases">
        <title>Orenia metallireducens sp. nov. strain Z6, a Novel Metal-reducing Firmicute from the Deep Subsurface.</title>
        <authorList>
            <person name="Maxim B.I."/>
            <person name="Kenneth K."/>
            <person name="Flynn T.M."/>
            <person name="Oloughlin E.J."/>
            <person name="Locke R.A."/>
            <person name="Weber J.R."/>
            <person name="Egan S.M."/>
            <person name="Mackie R.I."/>
            <person name="Cann I.K."/>
        </authorList>
    </citation>
    <scope>NUCLEOTIDE SEQUENCE [LARGE SCALE GENOMIC DNA]</scope>
    <source>
        <strain evidence="8 9">Z6</strain>
    </source>
</reference>
<dbReference type="EMBL" id="LWDV01000010">
    <property type="protein sequence ID" value="OCL25534.1"/>
    <property type="molecule type" value="Genomic_DNA"/>
</dbReference>
<dbReference type="InterPro" id="IPR058240">
    <property type="entry name" value="rSAM_sf"/>
</dbReference>
<dbReference type="Gene3D" id="3.80.30.20">
    <property type="entry name" value="tm_1862 like domain"/>
    <property type="match status" value="1"/>
</dbReference>
<dbReference type="PROSITE" id="PS51332">
    <property type="entry name" value="B12_BINDING"/>
    <property type="match status" value="1"/>
</dbReference>
<dbReference type="InterPro" id="IPR051198">
    <property type="entry name" value="BchE-like"/>
</dbReference>
<dbReference type="SFLD" id="SFLDS00029">
    <property type="entry name" value="Radical_SAM"/>
    <property type="match status" value="1"/>
</dbReference>
<dbReference type="CDD" id="cd02068">
    <property type="entry name" value="radical_SAM_B12_BD"/>
    <property type="match status" value="1"/>
</dbReference>
<dbReference type="Pfam" id="PF04055">
    <property type="entry name" value="Radical_SAM"/>
    <property type="match status" value="1"/>
</dbReference>
<comment type="caution">
    <text evidence="8">The sequence shown here is derived from an EMBL/GenBank/DDBJ whole genome shotgun (WGS) entry which is preliminary data.</text>
</comment>
<evidence type="ECO:0000313" key="9">
    <source>
        <dbReference type="Proteomes" id="UP000093514"/>
    </source>
</evidence>
<organism evidence="8 9">
    <name type="scientific">Orenia metallireducens</name>
    <dbReference type="NCBI Taxonomy" id="1413210"/>
    <lineage>
        <taxon>Bacteria</taxon>
        <taxon>Bacillati</taxon>
        <taxon>Bacillota</taxon>
        <taxon>Clostridia</taxon>
        <taxon>Halanaerobiales</taxon>
        <taxon>Halobacteroidaceae</taxon>
        <taxon>Orenia</taxon>
    </lineage>
</organism>
<evidence type="ECO:0000256" key="3">
    <source>
        <dbReference type="ARBA" id="ARBA00022723"/>
    </source>
</evidence>
<dbReference type="InterPro" id="IPR023404">
    <property type="entry name" value="rSAM_horseshoe"/>
</dbReference>
<dbReference type="InterPro" id="IPR006638">
    <property type="entry name" value="Elp3/MiaA/NifB-like_rSAM"/>
</dbReference>
<dbReference type="PROSITE" id="PS51918">
    <property type="entry name" value="RADICAL_SAM"/>
    <property type="match status" value="1"/>
</dbReference>
<dbReference type="InterPro" id="IPR007197">
    <property type="entry name" value="rSAM"/>
</dbReference>
<dbReference type="InterPro" id="IPR006158">
    <property type="entry name" value="Cobalamin-bd"/>
</dbReference>
<dbReference type="Gene3D" id="3.40.50.280">
    <property type="entry name" value="Cobalamin-binding domain"/>
    <property type="match status" value="1"/>
</dbReference>
<evidence type="ECO:0000256" key="4">
    <source>
        <dbReference type="ARBA" id="ARBA00023004"/>
    </source>
</evidence>
<dbReference type="SMART" id="SM00729">
    <property type="entry name" value="Elp3"/>
    <property type="match status" value="1"/>
</dbReference>
<evidence type="ECO:0000256" key="2">
    <source>
        <dbReference type="ARBA" id="ARBA00022691"/>
    </source>
</evidence>
<dbReference type="GO" id="GO:0031419">
    <property type="term" value="F:cobalamin binding"/>
    <property type="evidence" value="ECO:0007669"/>
    <property type="project" value="InterPro"/>
</dbReference>
<dbReference type="AlphaFoldDB" id="A0A1C0A5W8"/>
<dbReference type="OrthoDB" id="9801424at2"/>
<dbReference type="SUPFAM" id="SSF52242">
    <property type="entry name" value="Cobalamin (vitamin B12)-binding domain"/>
    <property type="match status" value="1"/>
</dbReference>
<dbReference type="GO" id="GO:0051539">
    <property type="term" value="F:4 iron, 4 sulfur cluster binding"/>
    <property type="evidence" value="ECO:0007669"/>
    <property type="project" value="UniProtKB-KW"/>
</dbReference>
<dbReference type="GO" id="GO:0005829">
    <property type="term" value="C:cytosol"/>
    <property type="evidence" value="ECO:0007669"/>
    <property type="project" value="TreeGrafter"/>
</dbReference>
<feature type="domain" description="B12-binding" evidence="6">
    <location>
        <begin position="1"/>
        <end position="133"/>
    </location>
</feature>
<dbReference type="Pfam" id="PF13311">
    <property type="entry name" value="DUF4080"/>
    <property type="match status" value="1"/>
</dbReference>
<dbReference type="PANTHER" id="PTHR43409:SF16">
    <property type="entry name" value="SLR0320 PROTEIN"/>
    <property type="match status" value="1"/>
</dbReference>